<reference evidence="2 3" key="2">
    <citation type="submission" date="2018-11" db="EMBL/GenBank/DDBJ databases">
        <authorList>
            <consortium name="Pathogen Informatics"/>
        </authorList>
    </citation>
    <scope>NUCLEOTIDE SEQUENCE [LARGE SCALE GENOMIC DNA]</scope>
    <source>
        <strain evidence="2 3">Egypt</strain>
    </source>
</reference>
<feature type="region of interest" description="Disordered" evidence="1">
    <location>
        <begin position="650"/>
        <end position="675"/>
    </location>
</feature>
<feature type="compositionally biased region" description="Basic and acidic residues" evidence="1">
    <location>
        <begin position="526"/>
        <end position="537"/>
    </location>
</feature>
<feature type="compositionally biased region" description="Basic residues" evidence="1">
    <location>
        <begin position="303"/>
        <end position="320"/>
    </location>
</feature>
<sequence>MPKYCVEFIADVCTFPSQDDSDSIDSREEQEPLTVNPLGELDRDIRLTPFVVADQKCTSFSTQNKVKSSSHTTSPLPSSTVNSVCHCSRNSHLVTFDVNFGNSHVTSMGNTVCCLTDGKTSMWDESEHATTNFNRYSHDAVPVHRTFVISRAVQCGSGSITEPTMHNNHSYHDTLMLDSRNETFCQPEGEKSAYCSRNQKHLSFALCDEDMQSKPSDLKQNARLLTSVTSNSEMSVDVSSLSAQRCSSVTPPPPPEAAKNSINYTLDADANAMQSSAILLEDDMDSLSATISGGSTTNFRENSKRHRQRPAPYTKPRRKPSGQTKTVKHLNSTLALERLNYKHRNQRRRHTSLYPILGVSAFGDSLLGKSPVTFLQKPVTTESAEQCMLAPFTAFKLNKTQTEIRENKLPGTNCKEFEEHSVIMHSSSTLEETSSVSSLEQPQTVRFIASHPDHVEHRKRLDHVLMSDKISNRSTEKTTANVTNDHKQPQRFLEDTSPRSQSTHLTIANENGLNVKATPGVNTQNDQKDRVGSAGELKKQTCQRRGCFKLDDSPNLKSSLVRSGLATPVDMHATNSSHIPRTIKKQRALSESRIPTTQKRYPSSFQIAIADNRLQNVTLDERIKTEEDQEKMNTPNQPEVAMNESVPVTENPVQFTGPNVKDSSLTQTSAEQEPTQTLNMKVKPTNLRLSRSLERTTSVVDALDSNNIKPRKRHESFSAIPEIKKNDGLFIPLKAQLNSQAKLQLPKDAGFQPPWDHKSTQAETVSNVSSCMELHHQGSKPTVTRSSRQSTLLKRNSAPISLKLPQPIPANVPTKITTKPSPVISPTVSISIARRRSNESVLSVPLHIYTPQSRNRGKLVRHKFFIPETANIEAILADPDDRRIKAICERYKCDMEIYSKLPWCGFLQYIIVLAARDTATLRRCARTLDCRLNWCLTAQIR</sequence>
<gene>
    <name evidence="2" type="ORF">ECPE_LOCUS398</name>
</gene>
<dbReference type="WBParaSite" id="ECPE_0000039801-mRNA-1">
    <property type="protein sequence ID" value="ECPE_0000039801-mRNA-1"/>
    <property type="gene ID" value="ECPE_0000039801"/>
</dbReference>
<evidence type="ECO:0000313" key="2">
    <source>
        <dbReference type="EMBL" id="VDP22225.1"/>
    </source>
</evidence>
<dbReference type="AlphaFoldDB" id="A0A183A0B3"/>
<reference evidence="4" key="1">
    <citation type="submission" date="2016-06" db="UniProtKB">
        <authorList>
            <consortium name="WormBaseParasite"/>
        </authorList>
    </citation>
    <scope>IDENTIFICATION</scope>
</reference>
<proteinExistence type="predicted"/>
<protein>
    <submittedName>
        <fullName evidence="4">Myb-like domain-containing protein</fullName>
    </submittedName>
</protein>
<keyword evidence="3" id="KW-1185">Reference proteome</keyword>
<organism evidence="4">
    <name type="scientific">Echinostoma caproni</name>
    <dbReference type="NCBI Taxonomy" id="27848"/>
    <lineage>
        <taxon>Eukaryota</taxon>
        <taxon>Metazoa</taxon>
        <taxon>Spiralia</taxon>
        <taxon>Lophotrochozoa</taxon>
        <taxon>Platyhelminthes</taxon>
        <taxon>Trematoda</taxon>
        <taxon>Digenea</taxon>
        <taxon>Plagiorchiida</taxon>
        <taxon>Echinostomata</taxon>
        <taxon>Echinostomatoidea</taxon>
        <taxon>Echinostomatidae</taxon>
        <taxon>Echinostoma</taxon>
    </lineage>
</organism>
<evidence type="ECO:0000256" key="1">
    <source>
        <dbReference type="SAM" id="MobiDB-lite"/>
    </source>
</evidence>
<accession>A0A183A0B3</accession>
<evidence type="ECO:0000313" key="4">
    <source>
        <dbReference type="WBParaSite" id="ECPE_0000039801-mRNA-1"/>
    </source>
</evidence>
<dbReference type="EMBL" id="UZAN01001269">
    <property type="protein sequence ID" value="VDP22225.1"/>
    <property type="molecule type" value="Genomic_DNA"/>
</dbReference>
<dbReference type="OrthoDB" id="6254633at2759"/>
<feature type="region of interest" description="Disordered" evidence="1">
    <location>
        <begin position="515"/>
        <end position="537"/>
    </location>
</feature>
<evidence type="ECO:0000313" key="3">
    <source>
        <dbReference type="Proteomes" id="UP000272942"/>
    </source>
</evidence>
<feature type="region of interest" description="Disordered" evidence="1">
    <location>
        <begin position="291"/>
        <end position="324"/>
    </location>
</feature>
<name>A0A183A0B3_9TREM</name>
<feature type="compositionally biased region" description="Polar residues" evidence="1">
    <location>
        <begin position="291"/>
        <end position="300"/>
    </location>
</feature>
<dbReference type="Proteomes" id="UP000272942">
    <property type="component" value="Unassembled WGS sequence"/>
</dbReference>